<dbReference type="OrthoDB" id="1492551at2"/>
<accession>A0A212TR04</accession>
<evidence type="ECO:0000313" key="2">
    <source>
        <dbReference type="EMBL" id="SNC68429.1"/>
    </source>
</evidence>
<feature type="chain" id="PRO_5012510403" description="Adhesin domain-containing protein" evidence="1">
    <location>
        <begin position="26"/>
        <end position="305"/>
    </location>
</feature>
<sequence>MPQRQRRRCWLVVLLLLSSATLGQAQTKVQVVTRTIEKTLPLTPTTRIYVQGEKATVHVQGWDKPTARLVLRLVAKHPDRAVAERELQVMQYRIEQTGNDVNLRNFFTLAAGTTLQSNLRAEYTLWVPAKISLQITNAYGETMLTSLSGLQEILQEFGQIKLQDLQGQLTITSKYADITARNLDLTFTCHADKAAIRLTDAAGRYTIYNTYGSIRVEPTAGLTGLQITAARTEVTIVSPQMDLYSYEFTTLHGNIKLPANTTFSPGVVNTRTFFQVQYRKTDPLIRVNTSYAPVTLQINPLLLRR</sequence>
<evidence type="ECO:0008006" key="4">
    <source>
        <dbReference type="Google" id="ProtNLM"/>
    </source>
</evidence>
<dbReference type="AlphaFoldDB" id="A0A212TR04"/>
<reference evidence="3" key="1">
    <citation type="submission" date="2017-06" db="EMBL/GenBank/DDBJ databases">
        <authorList>
            <person name="Varghese N."/>
            <person name="Submissions S."/>
        </authorList>
    </citation>
    <scope>NUCLEOTIDE SEQUENCE [LARGE SCALE GENOMIC DNA]</scope>
    <source>
        <strain evidence="3">DSM 11116</strain>
    </source>
</reference>
<feature type="signal peptide" evidence="1">
    <location>
        <begin position="1"/>
        <end position="25"/>
    </location>
</feature>
<keyword evidence="1" id="KW-0732">Signal</keyword>
<evidence type="ECO:0000256" key="1">
    <source>
        <dbReference type="SAM" id="SignalP"/>
    </source>
</evidence>
<name>A0A212TR04_9BACT</name>
<evidence type="ECO:0000313" key="3">
    <source>
        <dbReference type="Proteomes" id="UP000198131"/>
    </source>
</evidence>
<dbReference type="EMBL" id="FYEW01000001">
    <property type="protein sequence ID" value="SNC68429.1"/>
    <property type="molecule type" value="Genomic_DNA"/>
</dbReference>
<organism evidence="2 3">
    <name type="scientific">Hymenobacter gelipurpurascens</name>
    <dbReference type="NCBI Taxonomy" id="89968"/>
    <lineage>
        <taxon>Bacteria</taxon>
        <taxon>Pseudomonadati</taxon>
        <taxon>Bacteroidota</taxon>
        <taxon>Cytophagia</taxon>
        <taxon>Cytophagales</taxon>
        <taxon>Hymenobacteraceae</taxon>
        <taxon>Hymenobacter</taxon>
    </lineage>
</organism>
<protein>
    <recommendedName>
        <fullName evidence="4">Adhesin domain-containing protein</fullName>
    </recommendedName>
</protein>
<gene>
    <name evidence="2" type="ORF">SAMN06265337_2310</name>
</gene>
<dbReference type="Proteomes" id="UP000198131">
    <property type="component" value="Unassembled WGS sequence"/>
</dbReference>
<dbReference type="RefSeq" id="WP_088843522.1">
    <property type="nucleotide sequence ID" value="NZ_FYEW01000001.1"/>
</dbReference>
<proteinExistence type="predicted"/>
<keyword evidence="3" id="KW-1185">Reference proteome</keyword>